<accession>A0ACC3T5B1</accession>
<organism evidence="1 2">
    <name type="scientific">Lipomyces kononenkoae</name>
    <name type="common">Yeast</name>
    <dbReference type="NCBI Taxonomy" id="34357"/>
    <lineage>
        <taxon>Eukaryota</taxon>
        <taxon>Fungi</taxon>
        <taxon>Dikarya</taxon>
        <taxon>Ascomycota</taxon>
        <taxon>Saccharomycotina</taxon>
        <taxon>Lipomycetes</taxon>
        <taxon>Lipomycetales</taxon>
        <taxon>Lipomycetaceae</taxon>
        <taxon>Lipomyces</taxon>
    </lineage>
</organism>
<keyword evidence="2" id="KW-1185">Reference proteome</keyword>
<comment type="caution">
    <text evidence="1">The sequence shown here is derived from an EMBL/GenBank/DDBJ whole genome shotgun (WGS) entry which is preliminary data.</text>
</comment>
<evidence type="ECO:0000313" key="1">
    <source>
        <dbReference type="EMBL" id="KAK9238875.1"/>
    </source>
</evidence>
<protein>
    <submittedName>
        <fullName evidence="1">Velvet factor-domain-containing protein</fullName>
    </submittedName>
</protein>
<dbReference type="Proteomes" id="UP001433508">
    <property type="component" value="Unassembled WGS sequence"/>
</dbReference>
<evidence type="ECO:0000313" key="2">
    <source>
        <dbReference type="Proteomes" id="UP001433508"/>
    </source>
</evidence>
<sequence>MHTGQAESYAGDALQLLSAPLAHGNAAEQTQSIAAANPILNAPSSNARLRPLHNDAMPAPEDSVYPTWPVKRQVPDDEPATELMESHTPYKSQRILTTSRSDPTKEREHEPKPRARRPQDMDGPPCFSSYTAQFYIVQQPDRARACGNADRDRRCLDPPPVLKLEVRSLATGEVDIQYMKRYSWIVQCFLYSPSTDNGQDEQLSLQTGGRLLIRGNMVSNAQYADLGIEGHKGESCYFCFPDLSFSVAGYYRLKFQWAWIDHNISSHSHQVRSMGMMGFQISDVFRVYSAKDFPSMLPMTQISLALKRHGLWMRGGMQRSKRPEHPRQTGGKIKQLLEQEEHSDADAP</sequence>
<proteinExistence type="predicted"/>
<gene>
    <name evidence="1" type="ORF">V1525DRAFT_399750</name>
</gene>
<name>A0ACC3T5B1_LIPKO</name>
<reference evidence="2" key="1">
    <citation type="journal article" date="2024" name="Front. Bioeng. Biotechnol.">
        <title>Genome-scale model development and genomic sequencing of the oleaginous clade Lipomyces.</title>
        <authorList>
            <person name="Czajka J.J."/>
            <person name="Han Y."/>
            <person name="Kim J."/>
            <person name="Mondo S.J."/>
            <person name="Hofstad B.A."/>
            <person name="Robles A."/>
            <person name="Haridas S."/>
            <person name="Riley R."/>
            <person name="LaButti K."/>
            <person name="Pangilinan J."/>
            <person name="Andreopoulos W."/>
            <person name="Lipzen A."/>
            <person name="Yan J."/>
            <person name="Wang M."/>
            <person name="Ng V."/>
            <person name="Grigoriev I.V."/>
            <person name="Spatafora J.W."/>
            <person name="Magnuson J.K."/>
            <person name="Baker S.E."/>
            <person name="Pomraning K.R."/>
        </authorList>
    </citation>
    <scope>NUCLEOTIDE SEQUENCE [LARGE SCALE GENOMIC DNA]</scope>
    <source>
        <strain evidence="2">CBS 7786</strain>
    </source>
</reference>
<dbReference type="EMBL" id="MU971351">
    <property type="protein sequence ID" value="KAK9238875.1"/>
    <property type="molecule type" value="Genomic_DNA"/>
</dbReference>